<dbReference type="Proteomes" id="UP001156672">
    <property type="component" value="Unassembled WGS sequence"/>
</dbReference>
<proteinExistence type="predicted"/>
<dbReference type="EMBL" id="BSNW01000006">
    <property type="protein sequence ID" value="GLQ68073.1"/>
    <property type="molecule type" value="Genomic_DNA"/>
</dbReference>
<reference evidence="2" key="1">
    <citation type="journal article" date="2019" name="Int. J. Syst. Evol. Microbiol.">
        <title>The Global Catalogue of Microorganisms (GCM) 10K type strain sequencing project: providing services to taxonomists for standard genome sequencing and annotation.</title>
        <authorList>
            <consortium name="The Broad Institute Genomics Platform"/>
            <consortium name="The Broad Institute Genome Sequencing Center for Infectious Disease"/>
            <person name="Wu L."/>
            <person name="Ma J."/>
        </authorList>
    </citation>
    <scope>NUCLEOTIDE SEQUENCE [LARGE SCALE GENOMIC DNA]</scope>
    <source>
        <strain evidence="2">NBRC 3250</strain>
    </source>
</reference>
<keyword evidence="2" id="KW-1185">Reference proteome</keyword>
<sequence>MFVGYCFGIYELQAISLSQIDLDILFFIGDNLLTKTENASVLNKPRTYIMGFFDKFEAKELKIVTVNKPALKKDARTAMVDGLMDQITYAEKAKDFASIDATLKQVMADSVIDKDLGKRKKEIKRNPFWFKKAGDKYGTIIKFGIQSINPFKGFDAGKYVIVGDNLDQLIEFYKDCIKAVEVGELDHIIDPIVKERQGRGRPANSTATVAGQGELEATPVELTREMDDDQPVIEVQDEIIPHQTVSSRHSNKK</sequence>
<dbReference type="RefSeq" id="WP_145995668.1">
    <property type="nucleotide sequence ID" value="NZ_BEWL01000030.1"/>
</dbReference>
<name>A0ABQ5WXY4_9PROT</name>
<evidence type="ECO:0000313" key="1">
    <source>
        <dbReference type="EMBL" id="GLQ68073.1"/>
    </source>
</evidence>
<organism evidence="1 2">
    <name type="scientific">Gluconobacter albidus</name>
    <dbReference type="NCBI Taxonomy" id="318683"/>
    <lineage>
        <taxon>Bacteria</taxon>
        <taxon>Pseudomonadati</taxon>
        <taxon>Pseudomonadota</taxon>
        <taxon>Alphaproteobacteria</taxon>
        <taxon>Acetobacterales</taxon>
        <taxon>Acetobacteraceae</taxon>
        <taxon>Gluconobacter</taxon>
    </lineage>
</organism>
<protein>
    <submittedName>
        <fullName evidence="1">Uncharacterized protein</fullName>
    </submittedName>
</protein>
<gene>
    <name evidence="1" type="ORF">GCM10007866_05210</name>
</gene>
<comment type="caution">
    <text evidence="1">The sequence shown here is derived from an EMBL/GenBank/DDBJ whole genome shotgun (WGS) entry which is preliminary data.</text>
</comment>
<accession>A0ABQ5WXY4</accession>
<evidence type="ECO:0000313" key="2">
    <source>
        <dbReference type="Proteomes" id="UP001156672"/>
    </source>
</evidence>